<proteinExistence type="inferred from homology"/>
<protein>
    <recommendedName>
        <fullName evidence="2">UPF0179 protein AFULGI_00024240</fullName>
    </recommendedName>
</protein>
<dbReference type="HAMAP" id="MF_00498">
    <property type="entry name" value="UPF0179"/>
    <property type="match status" value="1"/>
</dbReference>
<accession>A0A075WGM1</accession>
<dbReference type="KEGG" id="afg:AFULGI_00024240"/>
<sequence length="153" mass="17014">MNEEVNKIITLCGKDWAKIGVEFIFLGGKQECENCKIKKTCLKLKEGAKYKIVGLRDGAVQECPLHDEGVVAVEVVELPIIALVDSKIAVEGAKIHYEQRKCDVYDCSMYSLCHPIELNNGETVIVEKVIGDAPEQCRKGHSVIVAELRRAEE</sequence>
<evidence type="ECO:0000313" key="3">
    <source>
        <dbReference type="EMBL" id="AIG99141.1"/>
    </source>
</evidence>
<dbReference type="PIRSF" id="PIRSF006595">
    <property type="entry name" value="UCP006595"/>
    <property type="match status" value="1"/>
</dbReference>
<dbReference type="InterPro" id="IPR005369">
    <property type="entry name" value="UPF0179"/>
</dbReference>
<evidence type="ECO:0000313" key="4">
    <source>
        <dbReference type="Proteomes" id="UP000028501"/>
    </source>
</evidence>
<dbReference type="GeneID" id="24795901"/>
<dbReference type="AlphaFoldDB" id="A0A075WGM1"/>
<reference evidence="3 4" key="1">
    <citation type="submission" date="2013-07" db="EMBL/GenBank/DDBJ databases">
        <title>Genome of Archaeoglobus fulgidus.</title>
        <authorList>
            <person name="Fiebig A."/>
            <person name="Birkeland N.-K."/>
        </authorList>
    </citation>
    <scope>NUCLEOTIDE SEQUENCE [LARGE SCALE GENOMIC DNA]</scope>
    <source>
        <strain evidence="3 4">DSM 8774</strain>
    </source>
</reference>
<evidence type="ECO:0000256" key="2">
    <source>
        <dbReference type="HAMAP-Rule" id="MF_00498"/>
    </source>
</evidence>
<dbReference type="Proteomes" id="UP000028501">
    <property type="component" value="Chromosome"/>
</dbReference>
<evidence type="ECO:0000256" key="1">
    <source>
        <dbReference type="ARBA" id="ARBA00010824"/>
    </source>
</evidence>
<dbReference type="RefSeq" id="WP_048064767.1">
    <property type="nucleotide sequence ID" value="NZ_CP006577.1"/>
</dbReference>
<dbReference type="Pfam" id="PF03684">
    <property type="entry name" value="UPF0179"/>
    <property type="match status" value="1"/>
</dbReference>
<dbReference type="EMBL" id="CP006577">
    <property type="protein sequence ID" value="AIG99141.1"/>
    <property type="molecule type" value="Genomic_DNA"/>
</dbReference>
<dbReference type="HOGENOM" id="CLU_121764_0_0_2"/>
<name>A0A075WGM1_ARCFL</name>
<dbReference type="PANTHER" id="PTHR40699">
    <property type="entry name" value="UPF0179 PROTEIN MJ1627"/>
    <property type="match status" value="1"/>
</dbReference>
<organism evidence="3 4">
    <name type="scientific">Archaeoglobus fulgidus DSM 8774</name>
    <dbReference type="NCBI Taxonomy" id="1344584"/>
    <lineage>
        <taxon>Archaea</taxon>
        <taxon>Methanobacteriati</taxon>
        <taxon>Methanobacteriota</taxon>
        <taxon>Archaeoglobi</taxon>
        <taxon>Archaeoglobales</taxon>
        <taxon>Archaeoglobaceae</taxon>
        <taxon>Archaeoglobus</taxon>
    </lineage>
</organism>
<gene>
    <name evidence="3" type="ORF">AFULGI_00024240</name>
</gene>
<comment type="similarity">
    <text evidence="1 2">Belongs to the UPF0179 family.</text>
</comment>
<dbReference type="PANTHER" id="PTHR40699:SF1">
    <property type="entry name" value="UPF0179 PROTEIN MJ1627"/>
    <property type="match status" value="1"/>
</dbReference>